<feature type="compositionally biased region" description="Basic residues" evidence="8">
    <location>
        <begin position="288"/>
        <end position="297"/>
    </location>
</feature>
<dbReference type="EMBL" id="LFYR01000729">
    <property type="protein sequence ID" value="KMZ70163.1"/>
    <property type="molecule type" value="Genomic_DNA"/>
</dbReference>
<dbReference type="OrthoDB" id="3881at2759"/>
<accession>A0A0K9PM83</accession>
<keyword evidence="3 7" id="KW-0507">mRNA processing</keyword>
<keyword evidence="5 7" id="KW-0508">mRNA splicing</keyword>
<sequence>MEVQTTGRSIDSVLERVLSMNILSSDYFKEIHQLKTYHEVVDEIYNQVDHVEPWMTGNCRGPSTAFCLLYKLFTLKLTVKQMHGLLKHRDSPYIRAVGFLYLRCVAEPKTLWGWCEHYVKDDEEFSPGSNGRVSTMGVYVRDLLLGQYYFDTLFPRIPLPIVRQIVNNLEKMNLPAKHSGLTGEADRRGGSDDIARRPPSVKASLSVSFGQRAPHRASTRDSSPVRRTIIPPNERRHREDEPRRSSPVRGHRDRDREIGRRRHRYDDRKDRETRRSSYSDSRDYDRHRGSKSRRSRSRSPSLHGDGTNHRLSSPFKDASTSRNLAKLKDLYGDTSDTQSYGSGDNRIGRDTNTDEVIRLGGSSWK</sequence>
<gene>
    <name evidence="9" type="ORF">ZOSMA_1G01360</name>
</gene>
<evidence type="ECO:0000313" key="10">
    <source>
        <dbReference type="Proteomes" id="UP000036987"/>
    </source>
</evidence>
<evidence type="ECO:0000256" key="7">
    <source>
        <dbReference type="RuleBase" id="RU367025"/>
    </source>
</evidence>
<evidence type="ECO:0000256" key="6">
    <source>
        <dbReference type="ARBA" id="ARBA00023242"/>
    </source>
</evidence>
<feature type="region of interest" description="Disordered" evidence="8">
    <location>
        <begin position="176"/>
        <end position="365"/>
    </location>
</feature>
<comment type="caution">
    <text evidence="9">The sequence shown here is derived from an EMBL/GenBank/DDBJ whole genome shotgun (WGS) entry which is preliminary data.</text>
</comment>
<feature type="compositionally biased region" description="Basic and acidic residues" evidence="8">
    <location>
        <begin position="233"/>
        <end position="287"/>
    </location>
</feature>
<dbReference type="Proteomes" id="UP000036987">
    <property type="component" value="Unassembled WGS sequence"/>
</dbReference>
<dbReference type="Pfam" id="PF03371">
    <property type="entry name" value="PRP38"/>
    <property type="match status" value="1"/>
</dbReference>
<dbReference type="InterPro" id="IPR005037">
    <property type="entry name" value="PRP38"/>
</dbReference>
<evidence type="ECO:0000256" key="5">
    <source>
        <dbReference type="ARBA" id="ARBA00023187"/>
    </source>
</evidence>
<dbReference type="PANTHER" id="PTHR23142">
    <property type="entry name" value="PRE-MRNA-SPLICING FACTOR 38A-RELATED"/>
    <property type="match status" value="1"/>
</dbReference>
<comment type="subcellular location">
    <subcellularLocation>
        <location evidence="1 7">Nucleus</location>
    </subcellularLocation>
</comment>
<keyword evidence="4 7" id="KW-0747">Spliceosome</keyword>
<dbReference type="GO" id="GO:0071011">
    <property type="term" value="C:precatalytic spliceosome"/>
    <property type="evidence" value="ECO:0000318"/>
    <property type="project" value="GO_Central"/>
</dbReference>
<proteinExistence type="inferred from homology"/>
<evidence type="ECO:0000256" key="4">
    <source>
        <dbReference type="ARBA" id="ARBA00022728"/>
    </source>
</evidence>
<keyword evidence="10" id="KW-1185">Reference proteome</keyword>
<protein>
    <recommendedName>
        <fullName evidence="7">Pre-mRNA-splicing factor 38</fullName>
    </recommendedName>
</protein>
<organism evidence="9 10">
    <name type="scientific">Zostera marina</name>
    <name type="common">Eelgrass</name>
    <dbReference type="NCBI Taxonomy" id="29655"/>
    <lineage>
        <taxon>Eukaryota</taxon>
        <taxon>Viridiplantae</taxon>
        <taxon>Streptophyta</taxon>
        <taxon>Embryophyta</taxon>
        <taxon>Tracheophyta</taxon>
        <taxon>Spermatophyta</taxon>
        <taxon>Magnoliopsida</taxon>
        <taxon>Liliopsida</taxon>
        <taxon>Zosteraceae</taxon>
        <taxon>Zostera</taxon>
    </lineage>
</organism>
<evidence type="ECO:0000256" key="2">
    <source>
        <dbReference type="ARBA" id="ARBA00006164"/>
    </source>
</evidence>
<dbReference type="AlphaFoldDB" id="A0A0K9PM83"/>
<evidence type="ECO:0000256" key="1">
    <source>
        <dbReference type="ARBA" id="ARBA00004123"/>
    </source>
</evidence>
<keyword evidence="6 7" id="KW-0539">Nucleus</keyword>
<evidence type="ECO:0000256" key="3">
    <source>
        <dbReference type="ARBA" id="ARBA00022664"/>
    </source>
</evidence>
<name>A0A0K9PM83_ZOSMR</name>
<dbReference type="STRING" id="29655.A0A0K9PM83"/>
<reference evidence="10" key="1">
    <citation type="journal article" date="2016" name="Nature">
        <title>The genome of the seagrass Zostera marina reveals angiosperm adaptation to the sea.</title>
        <authorList>
            <person name="Olsen J.L."/>
            <person name="Rouze P."/>
            <person name="Verhelst B."/>
            <person name="Lin Y.-C."/>
            <person name="Bayer T."/>
            <person name="Collen J."/>
            <person name="Dattolo E."/>
            <person name="De Paoli E."/>
            <person name="Dittami S."/>
            <person name="Maumus F."/>
            <person name="Michel G."/>
            <person name="Kersting A."/>
            <person name="Lauritano C."/>
            <person name="Lohaus R."/>
            <person name="Toepel M."/>
            <person name="Tonon T."/>
            <person name="Vanneste K."/>
            <person name="Amirebrahimi M."/>
            <person name="Brakel J."/>
            <person name="Bostroem C."/>
            <person name="Chovatia M."/>
            <person name="Grimwood J."/>
            <person name="Jenkins J.W."/>
            <person name="Jueterbock A."/>
            <person name="Mraz A."/>
            <person name="Stam W.T."/>
            <person name="Tice H."/>
            <person name="Bornberg-Bauer E."/>
            <person name="Green P.J."/>
            <person name="Pearson G.A."/>
            <person name="Procaccini G."/>
            <person name="Duarte C.M."/>
            <person name="Schmutz J."/>
            <person name="Reusch T.B.H."/>
            <person name="Van de Peer Y."/>
        </authorList>
    </citation>
    <scope>NUCLEOTIDE SEQUENCE [LARGE SCALE GENOMIC DNA]</scope>
    <source>
        <strain evidence="10">cv. Finnish</strain>
    </source>
</reference>
<evidence type="ECO:0000313" key="9">
    <source>
        <dbReference type="EMBL" id="KMZ70163.1"/>
    </source>
</evidence>
<feature type="compositionally biased region" description="Basic and acidic residues" evidence="8">
    <location>
        <begin position="346"/>
        <end position="357"/>
    </location>
</feature>
<dbReference type="OMA" id="KERPQSH"/>
<feature type="compositionally biased region" description="Basic and acidic residues" evidence="8">
    <location>
        <begin position="184"/>
        <end position="196"/>
    </location>
</feature>
<comment type="similarity">
    <text evidence="2 7">Belongs to the PRP38 family.</text>
</comment>
<evidence type="ECO:0000256" key="8">
    <source>
        <dbReference type="SAM" id="MobiDB-lite"/>
    </source>
</evidence>
<comment type="function">
    <text evidence="7">Required for pre-mRNA splicing.</text>
</comment>
<dbReference type="GO" id="GO:0000398">
    <property type="term" value="P:mRNA splicing, via spliceosome"/>
    <property type="evidence" value="ECO:0007669"/>
    <property type="project" value="UniProtKB-UniRule"/>
</dbReference>